<dbReference type="InterPro" id="IPR009061">
    <property type="entry name" value="DNA-bd_dom_put_sf"/>
</dbReference>
<dbReference type="SUPFAM" id="SSF46955">
    <property type="entry name" value="Putative DNA-binding domain"/>
    <property type="match status" value="1"/>
</dbReference>
<accession>A0A2U3KVD3</accession>
<dbReference type="AlphaFoldDB" id="A0A2U3KVD3"/>
<name>A0A2U3KVD3_9BACT</name>
<evidence type="ECO:0000313" key="2">
    <source>
        <dbReference type="EMBL" id="SPF43624.1"/>
    </source>
</evidence>
<proteinExistence type="predicted"/>
<dbReference type="InterPro" id="IPR041657">
    <property type="entry name" value="HTH_17"/>
</dbReference>
<organism evidence="2 3">
    <name type="scientific">Candidatus Sulfotelmatobacter kueseliae</name>
    <dbReference type="NCBI Taxonomy" id="2042962"/>
    <lineage>
        <taxon>Bacteria</taxon>
        <taxon>Pseudomonadati</taxon>
        <taxon>Acidobacteriota</taxon>
        <taxon>Terriglobia</taxon>
        <taxon>Terriglobales</taxon>
        <taxon>Candidatus Korobacteraceae</taxon>
        <taxon>Candidatus Sulfotelmatobacter</taxon>
    </lineage>
</organism>
<dbReference type="EMBL" id="OMOD01000144">
    <property type="protein sequence ID" value="SPF43624.1"/>
    <property type="molecule type" value="Genomic_DNA"/>
</dbReference>
<evidence type="ECO:0000259" key="1">
    <source>
        <dbReference type="Pfam" id="PF12728"/>
    </source>
</evidence>
<dbReference type="Proteomes" id="UP000238701">
    <property type="component" value="Unassembled WGS sequence"/>
</dbReference>
<sequence length="77" mass="9011">MLEWLDLRSLRQYACVSERTLRDWIHRDVDPLPAVRVGCKILVRRSEFDRWLEAHRVTHIDLGCIVDELVAGVKGLD</sequence>
<gene>
    <name evidence="2" type="ORF">SBA1_50076</name>
</gene>
<evidence type="ECO:0000313" key="3">
    <source>
        <dbReference type="Proteomes" id="UP000238701"/>
    </source>
</evidence>
<protein>
    <recommendedName>
        <fullName evidence="1">Helix-turn-helix domain-containing protein</fullName>
    </recommendedName>
</protein>
<reference evidence="3" key="1">
    <citation type="submission" date="2018-02" db="EMBL/GenBank/DDBJ databases">
        <authorList>
            <person name="Hausmann B."/>
        </authorList>
    </citation>
    <scope>NUCLEOTIDE SEQUENCE [LARGE SCALE GENOMIC DNA]</scope>
    <source>
        <strain evidence="3">Peat soil MAG SbA1</strain>
    </source>
</reference>
<feature type="domain" description="Helix-turn-helix" evidence="1">
    <location>
        <begin position="16"/>
        <end position="55"/>
    </location>
</feature>
<dbReference type="Pfam" id="PF12728">
    <property type="entry name" value="HTH_17"/>
    <property type="match status" value="1"/>
</dbReference>